<reference evidence="2" key="1">
    <citation type="submission" date="2024-07" db="EMBL/GenBank/DDBJ databases">
        <title>Complete genome sequence of Verrucomicrobiaceae bacterium NT6N.</title>
        <authorList>
            <person name="Huang C."/>
            <person name="Takami H."/>
            <person name="Hamasaki K."/>
        </authorList>
    </citation>
    <scope>NUCLEOTIDE SEQUENCE</scope>
    <source>
        <strain evidence="2">NT6N</strain>
    </source>
</reference>
<dbReference type="AlphaFoldDB" id="A0AAT9FHW4"/>
<feature type="coiled-coil region" evidence="1">
    <location>
        <begin position="174"/>
        <end position="208"/>
    </location>
</feature>
<name>A0AAT9FHW4_9BACT</name>
<gene>
    <name evidence="2" type="ORF">NT6N_05900</name>
</gene>
<evidence type="ECO:0000256" key="1">
    <source>
        <dbReference type="SAM" id="Coils"/>
    </source>
</evidence>
<accession>A0AAT9FHW4</accession>
<dbReference type="Pfam" id="PF11172">
    <property type="entry name" value="DUF2959"/>
    <property type="match status" value="1"/>
</dbReference>
<dbReference type="EMBL" id="AP026866">
    <property type="protein sequence ID" value="BDS05550.1"/>
    <property type="molecule type" value="Genomic_DNA"/>
</dbReference>
<dbReference type="KEGG" id="osu:NT6N_05900"/>
<sequence>MRSLIILPTLLILVSCSSVYYGAMEKVGVHKRDIMVSRVKKARSSEQEAKKVFNSALDEFIAVTGYKGGDLEKQYNRVNKAYLSAEKQAAEVKSRHDDVENVSKALFREWKKEIKQYENPEFKAESSRQLKAAQSRYTTLMAAMRRAEKSLDPVLRKFRDHSLFLKHNLNSRAIASLEGQVKTTRIEVSRLIKEMEAAIAEADQFIKQLENP</sequence>
<protein>
    <submittedName>
        <fullName evidence="2">DNA repair ATPase</fullName>
    </submittedName>
</protein>
<organism evidence="2">
    <name type="scientific">Oceaniferula spumae</name>
    <dbReference type="NCBI Taxonomy" id="2979115"/>
    <lineage>
        <taxon>Bacteria</taxon>
        <taxon>Pseudomonadati</taxon>
        <taxon>Verrucomicrobiota</taxon>
        <taxon>Verrucomicrobiia</taxon>
        <taxon>Verrucomicrobiales</taxon>
        <taxon>Verrucomicrobiaceae</taxon>
        <taxon>Oceaniferula</taxon>
    </lineage>
</organism>
<dbReference type="InterPro" id="IPR021342">
    <property type="entry name" value="DUF2959"/>
</dbReference>
<dbReference type="PROSITE" id="PS51257">
    <property type="entry name" value="PROKAR_LIPOPROTEIN"/>
    <property type="match status" value="1"/>
</dbReference>
<proteinExistence type="predicted"/>
<evidence type="ECO:0000313" key="2">
    <source>
        <dbReference type="EMBL" id="BDS05550.1"/>
    </source>
</evidence>
<keyword evidence="1" id="KW-0175">Coiled coil</keyword>